<accession>A0AAV0WAE6</accession>
<evidence type="ECO:0000313" key="3">
    <source>
        <dbReference type="Proteomes" id="UP001160148"/>
    </source>
</evidence>
<feature type="coiled-coil region" evidence="1">
    <location>
        <begin position="40"/>
        <end position="67"/>
    </location>
</feature>
<keyword evidence="3" id="KW-1185">Reference proteome</keyword>
<protein>
    <submittedName>
        <fullName evidence="2">Uncharacterized protein</fullName>
    </submittedName>
</protein>
<name>A0AAV0WAE6_9HEMI</name>
<dbReference type="AlphaFoldDB" id="A0AAV0WAE6"/>
<dbReference type="EMBL" id="CARXXK010000002">
    <property type="protein sequence ID" value="CAI6352777.1"/>
    <property type="molecule type" value="Genomic_DNA"/>
</dbReference>
<proteinExistence type="predicted"/>
<sequence>MAEHLKTQIETLDQCKILCEFRSTKFTKLKESISHLSTQVVELKLDNDNLRVNISNLNKRIQDLESANSCLPTSAGTVPSIIQEISERERCSRNDALLIYMNILL</sequence>
<reference evidence="2 3" key="1">
    <citation type="submission" date="2023-01" db="EMBL/GenBank/DDBJ databases">
        <authorList>
            <person name="Whitehead M."/>
        </authorList>
    </citation>
    <scope>NUCLEOTIDE SEQUENCE [LARGE SCALE GENOMIC DNA]</scope>
</reference>
<gene>
    <name evidence="2" type="ORF">MEUPH1_LOCUS8978</name>
</gene>
<organism evidence="2 3">
    <name type="scientific">Macrosiphum euphorbiae</name>
    <name type="common">potato aphid</name>
    <dbReference type="NCBI Taxonomy" id="13131"/>
    <lineage>
        <taxon>Eukaryota</taxon>
        <taxon>Metazoa</taxon>
        <taxon>Ecdysozoa</taxon>
        <taxon>Arthropoda</taxon>
        <taxon>Hexapoda</taxon>
        <taxon>Insecta</taxon>
        <taxon>Pterygota</taxon>
        <taxon>Neoptera</taxon>
        <taxon>Paraneoptera</taxon>
        <taxon>Hemiptera</taxon>
        <taxon>Sternorrhyncha</taxon>
        <taxon>Aphidomorpha</taxon>
        <taxon>Aphidoidea</taxon>
        <taxon>Aphididae</taxon>
        <taxon>Macrosiphini</taxon>
        <taxon>Macrosiphum</taxon>
    </lineage>
</organism>
<comment type="caution">
    <text evidence="2">The sequence shown here is derived from an EMBL/GenBank/DDBJ whole genome shotgun (WGS) entry which is preliminary data.</text>
</comment>
<evidence type="ECO:0000256" key="1">
    <source>
        <dbReference type="SAM" id="Coils"/>
    </source>
</evidence>
<keyword evidence="1" id="KW-0175">Coiled coil</keyword>
<dbReference type="Proteomes" id="UP001160148">
    <property type="component" value="Unassembled WGS sequence"/>
</dbReference>
<dbReference type="Gene3D" id="1.20.5.1700">
    <property type="match status" value="1"/>
</dbReference>
<evidence type="ECO:0000313" key="2">
    <source>
        <dbReference type="EMBL" id="CAI6352777.1"/>
    </source>
</evidence>